<accession>U7QQ73</accession>
<feature type="compositionally biased region" description="Low complexity" evidence="1">
    <location>
        <begin position="1"/>
        <end position="19"/>
    </location>
</feature>
<comment type="caution">
    <text evidence="2">The sequence shown here is derived from an EMBL/GenBank/DDBJ whole genome shotgun (WGS) entry which is preliminary data.</text>
</comment>
<feature type="compositionally biased region" description="Pro residues" evidence="1">
    <location>
        <begin position="20"/>
        <end position="40"/>
    </location>
</feature>
<gene>
    <name evidence="2" type="ORF">M595_1351</name>
</gene>
<proteinExistence type="predicted"/>
<name>U7QQ73_9CYAN</name>
<feature type="region of interest" description="Disordered" evidence="1">
    <location>
        <begin position="1"/>
        <end position="72"/>
    </location>
</feature>
<evidence type="ECO:0000313" key="3">
    <source>
        <dbReference type="Proteomes" id="UP000017127"/>
    </source>
</evidence>
<dbReference type="Proteomes" id="UP000017127">
    <property type="component" value="Unassembled WGS sequence"/>
</dbReference>
<dbReference type="EMBL" id="AUZM01000009">
    <property type="protein sequence ID" value="ERT08566.1"/>
    <property type="molecule type" value="Genomic_DNA"/>
</dbReference>
<dbReference type="AlphaFoldDB" id="U7QQ73"/>
<evidence type="ECO:0000256" key="1">
    <source>
        <dbReference type="SAM" id="MobiDB-lite"/>
    </source>
</evidence>
<evidence type="ECO:0000313" key="2">
    <source>
        <dbReference type="EMBL" id="ERT08566.1"/>
    </source>
</evidence>
<sequence length="72" mass="7196">MGASSSESTGTSESSSMSSIPPPKPSEFPPPKEFPPPSVGLPPKGLSSGSRSPKMSPRSSISPTPINGSNGV</sequence>
<organism evidence="2 3">
    <name type="scientific">Lyngbya aestuarii BL J</name>
    <dbReference type="NCBI Taxonomy" id="1348334"/>
    <lineage>
        <taxon>Bacteria</taxon>
        <taxon>Bacillati</taxon>
        <taxon>Cyanobacteriota</taxon>
        <taxon>Cyanophyceae</taxon>
        <taxon>Oscillatoriophycideae</taxon>
        <taxon>Oscillatoriales</taxon>
        <taxon>Microcoleaceae</taxon>
        <taxon>Lyngbya</taxon>
    </lineage>
</organism>
<protein>
    <submittedName>
        <fullName evidence="2">Uncharacterized protein</fullName>
    </submittedName>
</protein>
<keyword evidence="3" id="KW-1185">Reference proteome</keyword>
<feature type="compositionally biased region" description="Polar residues" evidence="1">
    <location>
        <begin position="47"/>
        <end position="72"/>
    </location>
</feature>
<reference evidence="2 3" key="1">
    <citation type="journal article" date="2013" name="Front. Microbiol.">
        <title>Comparative genomic analyses of the cyanobacterium, Lyngbya aestuarii BL J, a powerful hydrogen producer.</title>
        <authorList>
            <person name="Kothari A."/>
            <person name="Vaughn M."/>
            <person name="Garcia-Pichel F."/>
        </authorList>
    </citation>
    <scope>NUCLEOTIDE SEQUENCE [LARGE SCALE GENOMIC DNA]</scope>
    <source>
        <strain evidence="2 3">BL J</strain>
    </source>
</reference>